<reference evidence="9" key="2">
    <citation type="submission" date="2022-10" db="EMBL/GenBank/DDBJ databases">
        <authorList>
            <consortium name="ENA_rothamsted_submissions"/>
            <consortium name="culmorum"/>
            <person name="King R."/>
        </authorList>
    </citation>
    <scope>NUCLEOTIDE SEQUENCE</scope>
</reference>
<comment type="subcellular location">
    <subcellularLocation>
        <location evidence="1">Golgi apparatus membrane</location>
        <topology evidence="1">Single-pass type II membrane protein</topology>
    </subcellularLocation>
</comment>
<dbReference type="EMBL" id="OU895877">
    <property type="protein sequence ID" value="CAG9800157.1"/>
    <property type="molecule type" value="Genomic_DNA"/>
</dbReference>
<evidence type="ECO:0000313" key="10">
    <source>
        <dbReference type="Proteomes" id="UP001153620"/>
    </source>
</evidence>
<keyword evidence="3" id="KW-0328">Glycosyltransferase</keyword>
<accession>A0A9N9RKZ1</accession>
<comment type="similarity">
    <text evidence="2">Belongs to the glycosyltransferase 32 family.</text>
</comment>
<dbReference type="Gene3D" id="3.90.550.20">
    <property type="match status" value="1"/>
</dbReference>
<dbReference type="InterPro" id="IPR051981">
    <property type="entry name" value="Glycosyltransf_32"/>
</dbReference>
<evidence type="ECO:0000256" key="5">
    <source>
        <dbReference type="ARBA" id="ARBA00023034"/>
    </source>
</evidence>
<dbReference type="InterPro" id="IPR029044">
    <property type="entry name" value="Nucleotide-diphossugar_trans"/>
</dbReference>
<name>A0A9N9RKZ1_9DIPT</name>
<dbReference type="InterPro" id="IPR007577">
    <property type="entry name" value="GlycoTrfase_DXD_sugar-bd_CS"/>
</dbReference>
<keyword evidence="7" id="KW-1133">Transmembrane helix</keyword>
<evidence type="ECO:0000256" key="6">
    <source>
        <dbReference type="ARBA" id="ARBA00023136"/>
    </source>
</evidence>
<dbReference type="Proteomes" id="UP001153620">
    <property type="component" value="Chromosome 1"/>
</dbReference>
<dbReference type="GO" id="GO:0006688">
    <property type="term" value="P:glycosphingolipid biosynthetic process"/>
    <property type="evidence" value="ECO:0007669"/>
    <property type="project" value="TreeGrafter"/>
</dbReference>
<dbReference type="AlphaFoldDB" id="A0A9N9RKZ1"/>
<protein>
    <recommendedName>
        <fullName evidence="8">Alpha 1,4-glycosyltransferase domain-containing protein</fullName>
    </recommendedName>
</protein>
<dbReference type="PANTHER" id="PTHR12042:SF21">
    <property type="entry name" value="ALPHA1,4-GALACTOSYLTRANSFERASE 1-RELATED"/>
    <property type="match status" value="1"/>
</dbReference>
<dbReference type="InterPro" id="IPR007652">
    <property type="entry name" value="A1-4-GlycosylTfrase_dom"/>
</dbReference>
<evidence type="ECO:0000259" key="8">
    <source>
        <dbReference type="Pfam" id="PF04572"/>
    </source>
</evidence>
<feature type="transmembrane region" description="Helical" evidence="7">
    <location>
        <begin position="12"/>
        <end position="31"/>
    </location>
</feature>
<evidence type="ECO:0000256" key="3">
    <source>
        <dbReference type="ARBA" id="ARBA00022676"/>
    </source>
</evidence>
<dbReference type="GO" id="GO:0035248">
    <property type="term" value="F:alpha-1,4-N-acetylgalactosaminyltransferase activity"/>
    <property type="evidence" value="ECO:0007669"/>
    <property type="project" value="TreeGrafter"/>
</dbReference>
<dbReference type="Pfam" id="PF04572">
    <property type="entry name" value="Gb3_synth"/>
    <property type="match status" value="1"/>
</dbReference>
<dbReference type="Pfam" id="PF04488">
    <property type="entry name" value="Gly_transf_sug"/>
    <property type="match status" value="1"/>
</dbReference>
<evidence type="ECO:0000313" key="9">
    <source>
        <dbReference type="EMBL" id="CAG9800157.1"/>
    </source>
</evidence>
<keyword evidence="10" id="KW-1185">Reference proteome</keyword>
<dbReference type="OrthoDB" id="409543at2759"/>
<sequence>MEAIKSIGKHYKVTIAFIVSIIYILITMRFYKASIGSITFGSFFNDTLENGTTLKSKYPKVILATKLLNLENILEIKNQPTIDGTNIFFIEALHVLEDPPNFIGLRQACSFESAARANPHMKIYIVFVSAHRSVKLLMNEQLMALLSYPNVNIVMAKLRSFAAQTPAGKFILTGGLRYSKYPVVHTSDIFRFLLLWKYTGTYMDSDMIVRKSIDELGRNYACADGERGIIANAFLNFDAEDGRKIVENLIHEQINLYNPIQYGTNGPVLLTNQLIKMCGTNRTQKMIKMDNCDGFHVHSRQLCYPILPTFYKNIFNESYTEILMQNIKNAVTVHMWNGLTFYIDTTKNDRNFYTELAKQYCLKVFDAIDSKF</sequence>
<keyword evidence="6 7" id="KW-0472">Membrane</keyword>
<evidence type="ECO:0000256" key="2">
    <source>
        <dbReference type="ARBA" id="ARBA00009003"/>
    </source>
</evidence>
<keyword evidence="5" id="KW-0333">Golgi apparatus</keyword>
<dbReference type="SUPFAM" id="SSF53448">
    <property type="entry name" value="Nucleotide-diphospho-sugar transferases"/>
    <property type="match status" value="1"/>
</dbReference>
<gene>
    <name evidence="9" type="ORF">CHIRRI_LOCUS3107</name>
</gene>
<reference evidence="9" key="1">
    <citation type="submission" date="2022-01" db="EMBL/GenBank/DDBJ databases">
        <authorList>
            <person name="King R."/>
        </authorList>
    </citation>
    <scope>NUCLEOTIDE SEQUENCE</scope>
</reference>
<dbReference type="PANTHER" id="PTHR12042">
    <property type="entry name" value="LACTOSYLCERAMIDE 4-ALPHA-GALACTOSYLTRANSFERASE ALPHA- 1,4-GALACTOSYLTRANSFERASE"/>
    <property type="match status" value="1"/>
</dbReference>
<evidence type="ECO:0000256" key="7">
    <source>
        <dbReference type="SAM" id="Phobius"/>
    </source>
</evidence>
<evidence type="ECO:0000256" key="1">
    <source>
        <dbReference type="ARBA" id="ARBA00004323"/>
    </source>
</evidence>
<evidence type="ECO:0000256" key="4">
    <source>
        <dbReference type="ARBA" id="ARBA00022679"/>
    </source>
</evidence>
<keyword evidence="4" id="KW-0808">Transferase</keyword>
<organism evidence="9 10">
    <name type="scientific">Chironomus riparius</name>
    <dbReference type="NCBI Taxonomy" id="315576"/>
    <lineage>
        <taxon>Eukaryota</taxon>
        <taxon>Metazoa</taxon>
        <taxon>Ecdysozoa</taxon>
        <taxon>Arthropoda</taxon>
        <taxon>Hexapoda</taxon>
        <taxon>Insecta</taxon>
        <taxon>Pterygota</taxon>
        <taxon>Neoptera</taxon>
        <taxon>Endopterygota</taxon>
        <taxon>Diptera</taxon>
        <taxon>Nematocera</taxon>
        <taxon>Chironomoidea</taxon>
        <taxon>Chironomidae</taxon>
        <taxon>Chironominae</taxon>
        <taxon>Chironomus</taxon>
    </lineage>
</organism>
<proteinExistence type="inferred from homology"/>
<keyword evidence="7" id="KW-0812">Transmembrane</keyword>
<feature type="domain" description="Alpha 1,4-glycosyltransferase" evidence="8">
    <location>
        <begin position="240"/>
        <end position="367"/>
    </location>
</feature>
<dbReference type="GO" id="GO:0000139">
    <property type="term" value="C:Golgi membrane"/>
    <property type="evidence" value="ECO:0007669"/>
    <property type="project" value="UniProtKB-SubCell"/>
</dbReference>